<feature type="domain" description="P-type" evidence="18">
    <location>
        <begin position="38"/>
        <end position="86"/>
    </location>
</feature>
<dbReference type="CDD" id="cd14752">
    <property type="entry name" value="GH31_N"/>
    <property type="match status" value="1"/>
</dbReference>
<reference evidence="19" key="1">
    <citation type="thesis" date="2020" institute="ProQuest LLC" country="789 East Eisenhower Parkway, Ann Arbor, MI, USA">
        <title>Comparative Genomics and Chromosome Evolution.</title>
        <authorList>
            <person name="Mudd A.B."/>
        </authorList>
    </citation>
    <scope>NUCLEOTIDE SEQUENCE</scope>
    <source>
        <strain evidence="19">237g6f4</strain>
        <tissue evidence="19">Blood</tissue>
    </source>
</reference>
<keyword evidence="9" id="KW-1015">Disulfide bond</keyword>
<dbReference type="GO" id="GO:0007040">
    <property type="term" value="P:lysosome organization"/>
    <property type="evidence" value="ECO:0007669"/>
    <property type="project" value="TreeGrafter"/>
</dbReference>
<comment type="caution">
    <text evidence="15">Lacks conserved residue(s) required for the propagation of feature annotation.</text>
</comment>
<dbReference type="FunFam" id="2.60.40.1180:FF:000005">
    <property type="entry name" value="Maltase-glucoamylase, intestinal"/>
    <property type="match status" value="1"/>
</dbReference>
<keyword evidence="8" id="KW-0472">Membrane</keyword>
<comment type="similarity">
    <text evidence="3 16">Belongs to the glycosyl hydrolase 31 family.</text>
</comment>
<evidence type="ECO:0000256" key="9">
    <source>
        <dbReference type="ARBA" id="ARBA00023157"/>
    </source>
</evidence>
<dbReference type="SUPFAM" id="SSF57492">
    <property type="entry name" value="Trefoil"/>
    <property type="match status" value="1"/>
</dbReference>
<gene>
    <name evidence="19" type="ORF">GDO81_012696</name>
</gene>
<dbReference type="SUPFAM" id="SSF51011">
    <property type="entry name" value="Glycosyl hydrolase domain"/>
    <property type="match status" value="1"/>
</dbReference>
<dbReference type="CDD" id="cd00111">
    <property type="entry name" value="Trefoil"/>
    <property type="match status" value="1"/>
</dbReference>
<dbReference type="InterPro" id="IPR044913">
    <property type="entry name" value="P_trefoil_dom_sf"/>
</dbReference>
<dbReference type="InterPro" id="IPR000322">
    <property type="entry name" value="Glyco_hydro_31_TIM"/>
</dbReference>
<keyword evidence="12 16" id="KW-0326">Glycosidase</keyword>
<keyword evidence="11" id="KW-0458">Lysosome</keyword>
<dbReference type="InterPro" id="IPR011013">
    <property type="entry name" value="Gal_mutarotase_sf_dom"/>
</dbReference>
<dbReference type="CDD" id="cd06602">
    <property type="entry name" value="GH31_MGAM_SI_GAA"/>
    <property type="match status" value="1"/>
</dbReference>
<evidence type="ECO:0000256" key="12">
    <source>
        <dbReference type="ARBA" id="ARBA00023295"/>
    </source>
</evidence>
<dbReference type="FunFam" id="2.60.40.1180:FF:000001">
    <property type="entry name" value="Maltase-glucoamylase, intestinal"/>
    <property type="match status" value="1"/>
</dbReference>
<evidence type="ECO:0000256" key="11">
    <source>
        <dbReference type="ARBA" id="ARBA00023228"/>
    </source>
</evidence>
<feature type="signal peptide" evidence="17">
    <location>
        <begin position="1"/>
        <end position="32"/>
    </location>
</feature>
<dbReference type="SMART" id="SM00018">
    <property type="entry name" value="PD"/>
    <property type="match status" value="1"/>
</dbReference>
<comment type="caution">
    <text evidence="19">The sequence shown here is derived from an EMBL/GenBank/DDBJ whole genome shotgun (WGS) entry which is preliminary data.</text>
</comment>
<keyword evidence="20" id="KW-1185">Reference proteome</keyword>
<dbReference type="Pfam" id="PF00088">
    <property type="entry name" value="Trefoil"/>
    <property type="match status" value="1"/>
</dbReference>
<dbReference type="FunFam" id="2.60.40.1760:FF:000001">
    <property type="entry name" value="Maltase-glucoamylase, intestinal"/>
    <property type="match status" value="1"/>
</dbReference>
<evidence type="ECO:0000256" key="13">
    <source>
        <dbReference type="ARBA" id="ARBA00041572"/>
    </source>
</evidence>
<dbReference type="GO" id="GO:0005980">
    <property type="term" value="P:glycogen catabolic process"/>
    <property type="evidence" value="ECO:0007669"/>
    <property type="project" value="UniProtKB-ARBA"/>
</dbReference>
<evidence type="ECO:0000256" key="4">
    <source>
        <dbReference type="ARBA" id="ARBA00012741"/>
    </source>
</evidence>
<evidence type="ECO:0000256" key="10">
    <source>
        <dbReference type="ARBA" id="ARBA00023180"/>
    </source>
</evidence>
<accession>A0AAV7AU51</accession>
<dbReference type="EMBL" id="WNYA01000006">
    <property type="protein sequence ID" value="KAG8565066.1"/>
    <property type="molecule type" value="Genomic_DNA"/>
</dbReference>
<feature type="chain" id="PRO_5043462362" description="Lysosomal alpha-glucosidase" evidence="17">
    <location>
        <begin position="33"/>
        <end position="892"/>
    </location>
</feature>
<dbReference type="InterPro" id="IPR025887">
    <property type="entry name" value="Glyco_hydro_31_N_dom"/>
</dbReference>
<dbReference type="InterPro" id="IPR017853">
    <property type="entry name" value="GH"/>
</dbReference>
<evidence type="ECO:0000256" key="7">
    <source>
        <dbReference type="ARBA" id="ARBA00022801"/>
    </source>
</evidence>
<comment type="subcellular location">
    <subcellularLocation>
        <location evidence="2">Lysosome membrane</location>
    </subcellularLocation>
</comment>
<evidence type="ECO:0000256" key="6">
    <source>
        <dbReference type="ARBA" id="ARBA00022729"/>
    </source>
</evidence>
<evidence type="ECO:0000256" key="15">
    <source>
        <dbReference type="PROSITE-ProRule" id="PRU00779"/>
    </source>
</evidence>
<dbReference type="GO" id="GO:0005765">
    <property type="term" value="C:lysosomal membrane"/>
    <property type="evidence" value="ECO:0007669"/>
    <property type="project" value="UniProtKB-SubCell"/>
</dbReference>
<dbReference type="Pfam" id="PF13802">
    <property type="entry name" value="Gal_mutarotas_2"/>
    <property type="match status" value="1"/>
</dbReference>
<dbReference type="PROSITE" id="PS51448">
    <property type="entry name" value="P_TREFOIL_2"/>
    <property type="match status" value="1"/>
</dbReference>
<dbReference type="Pfam" id="PF01055">
    <property type="entry name" value="Glyco_hydro_31_2nd"/>
    <property type="match status" value="1"/>
</dbReference>
<name>A0AAV7AU51_ENGPU</name>
<dbReference type="Proteomes" id="UP000824782">
    <property type="component" value="Unassembled WGS sequence"/>
</dbReference>
<dbReference type="PANTHER" id="PTHR22762">
    <property type="entry name" value="ALPHA-GLUCOSIDASE"/>
    <property type="match status" value="1"/>
</dbReference>
<protein>
    <recommendedName>
        <fullName evidence="5">Lysosomal alpha-glucosidase</fullName>
        <ecNumber evidence="4">3.2.1.20</ecNumber>
    </recommendedName>
    <alternativeName>
        <fullName evidence="13">Acid maltase</fullName>
    </alternativeName>
</protein>
<evidence type="ECO:0000256" key="8">
    <source>
        <dbReference type="ARBA" id="ARBA00023136"/>
    </source>
</evidence>
<evidence type="ECO:0000313" key="19">
    <source>
        <dbReference type="EMBL" id="KAG8565066.1"/>
    </source>
</evidence>
<evidence type="ECO:0000256" key="1">
    <source>
        <dbReference type="ARBA" id="ARBA00001657"/>
    </source>
</evidence>
<dbReference type="InterPro" id="IPR000519">
    <property type="entry name" value="P_trefoil_dom"/>
</dbReference>
<dbReference type="Gene3D" id="3.20.20.80">
    <property type="entry name" value="Glycosidases"/>
    <property type="match status" value="1"/>
</dbReference>
<comment type="catalytic activity">
    <reaction evidence="1">
        <text>Hydrolysis of terminal, non-reducing (1-&gt;4)-linked alpha-D-glucose residues with release of alpha-D-glucose.</text>
        <dbReference type="EC" id="3.2.1.20"/>
    </reaction>
</comment>
<dbReference type="Gene3D" id="2.60.40.1760">
    <property type="entry name" value="glycosyl hydrolase (family 31)"/>
    <property type="match status" value="1"/>
</dbReference>
<evidence type="ECO:0000256" key="3">
    <source>
        <dbReference type="ARBA" id="ARBA00007806"/>
    </source>
</evidence>
<evidence type="ECO:0000256" key="16">
    <source>
        <dbReference type="RuleBase" id="RU361185"/>
    </source>
</evidence>
<evidence type="ECO:0000256" key="14">
    <source>
        <dbReference type="ARBA" id="ARBA00045686"/>
    </source>
</evidence>
<keyword evidence="6 17" id="KW-0732">Signal</keyword>
<dbReference type="AlphaFoldDB" id="A0AAV7AU51"/>
<dbReference type="SUPFAM" id="SSF74650">
    <property type="entry name" value="Galactose mutarotase-like"/>
    <property type="match status" value="1"/>
</dbReference>
<organism evidence="19 20">
    <name type="scientific">Engystomops pustulosus</name>
    <name type="common">Tungara frog</name>
    <name type="synonym">Physalaemus pustulosus</name>
    <dbReference type="NCBI Taxonomy" id="76066"/>
    <lineage>
        <taxon>Eukaryota</taxon>
        <taxon>Metazoa</taxon>
        <taxon>Chordata</taxon>
        <taxon>Craniata</taxon>
        <taxon>Vertebrata</taxon>
        <taxon>Euteleostomi</taxon>
        <taxon>Amphibia</taxon>
        <taxon>Batrachia</taxon>
        <taxon>Anura</taxon>
        <taxon>Neobatrachia</taxon>
        <taxon>Hyloidea</taxon>
        <taxon>Leptodactylidae</taxon>
        <taxon>Leiuperinae</taxon>
        <taxon>Engystomops</taxon>
    </lineage>
</organism>
<dbReference type="GO" id="GO:0030246">
    <property type="term" value="F:carbohydrate binding"/>
    <property type="evidence" value="ECO:0007669"/>
    <property type="project" value="InterPro"/>
</dbReference>
<evidence type="ECO:0000256" key="17">
    <source>
        <dbReference type="SAM" id="SignalP"/>
    </source>
</evidence>
<dbReference type="FunFam" id="3.20.20.80:FF:000072">
    <property type="entry name" value="lysosomal alpha-glucosidase isoform X2"/>
    <property type="match status" value="1"/>
</dbReference>
<dbReference type="GO" id="GO:0004558">
    <property type="term" value="F:alpha-1,4-glucosidase activity"/>
    <property type="evidence" value="ECO:0007669"/>
    <property type="project" value="UniProtKB-EC"/>
</dbReference>
<evidence type="ECO:0000256" key="2">
    <source>
        <dbReference type="ARBA" id="ARBA00004656"/>
    </source>
</evidence>
<keyword evidence="10" id="KW-0325">Glycoprotein</keyword>
<evidence type="ECO:0000259" key="18">
    <source>
        <dbReference type="PROSITE" id="PS51448"/>
    </source>
</evidence>
<dbReference type="InterPro" id="IPR013780">
    <property type="entry name" value="Glyco_hydro_b"/>
</dbReference>
<dbReference type="Pfam" id="PF21365">
    <property type="entry name" value="Glyco_hydro_31_3rd"/>
    <property type="match status" value="1"/>
</dbReference>
<dbReference type="Gene3D" id="2.60.40.1180">
    <property type="entry name" value="Golgi alpha-mannosidase II"/>
    <property type="match status" value="2"/>
</dbReference>
<evidence type="ECO:0000313" key="20">
    <source>
        <dbReference type="Proteomes" id="UP000824782"/>
    </source>
</evidence>
<dbReference type="PANTHER" id="PTHR22762:SF92">
    <property type="entry name" value="LYSOSOMAL ALPHA-GLUCOSIDASE"/>
    <property type="match status" value="1"/>
</dbReference>
<proteinExistence type="inferred from homology"/>
<dbReference type="InterPro" id="IPR048395">
    <property type="entry name" value="Glyco_hydro_31_C"/>
</dbReference>
<dbReference type="Gene3D" id="4.10.110.10">
    <property type="entry name" value="Spasmolytic Protein, domain 1"/>
    <property type="match status" value="1"/>
</dbReference>
<evidence type="ECO:0000256" key="5">
    <source>
        <dbReference type="ARBA" id="ARBA00019338"/>
    </source>
</evidence>
<dbReference type="SUPFAM" id="SSF51445">
    <property type="entry name" value="(Trans)glycosidases"/>
    <property type="match status" value="1"/>
</dbReference>
<dbReference type="EC" id="3.2.1.20" evidence="4"/>
<keyword evidence="7 16" id="KW-0378">Hydrolase</keyword>
<comment type="function">
    <text evidence="14">Essential for the degradation of glycogen in lysosomes. Has highest activity on alpha-1,4-linked glycosidic linkages, but can also hydrolyze alpha-1,6-linked glucans.</text>
</comment>
<sequence>MLDFPHERKKSGCKNISCRLLLLFLLFTSCFGEAPGPSQCLLEPEHRFDCAPEKTLNKDECEGRGCCYLTASDTSDLKQPSCYYPTNYPSYKAVNVTSTETGYCATLLRSTKTFMPKDLMELQLEVFFETDSRLHFTIKNPNENRYEVPIETPPRVRSQPSTMQYDVKIITDPFGLIISRKSTGQILLNTTMAPLLFAEQFIQISTGLSSNFLYGLGEHLTSLNLDLNWTTLTFWNRGLVPRKDTNMYGTHPFYLAMEKDGLAHGVFLLNSNAMDIILQPAPALTWRTIGGILDFYVFLGPEPKTVIKQYQDVIGYPFMPPYWGLGFHLCRWGYPSSNMTREVVKKMRDSQIPLDVQWHDIDYMDKFLDFTYDPDNYGDFPEMVHEFHEMGMKYVLILEPALGLPQPGRTYLPYDDGLRRGIYVTNETGQPLVGKVWPGLSVFVDFTNPEAHQWWYEMLKEFHDRVLFDGVWIDKNEPANHGYGSVDNCPDNTLENPPYVPKVVGDVLQAKTICASSHHHLSSHYNLHNIYGLTQAIASYNAMMKITGKRPFVISRSTFSGHGRYAGHWTGDIRSTWEYLYYSIPAILLFNIYGAPLVGTDICGFLGNATEELCVRWHQVGAFYPFMRNHNTHDATAQEPYVFSKESQKAIRKVVLRRYMLLPYLYTLFHKAHTSGDTVARPLFVEFPSDRNTWTIDRQFLWGEALYITPVLEQGKTEVKGYFPSGVWYDLVTGAGLESKGEWFTLPTPLDAINTHIRGGYIIPAQRPGMTTEETRKNDLRLLVALSADGSAQGDLYWDDGDSLDTYKKGDYSMILFKAQNKVLVNEILHINGEAEKLTLDYVAVCGVHAPPSKVLVNGAAWEDFKYMPGTKLLKIEKLSLPIGKKFEIKWS</sequence>